<dbReference type="SMART" id="SM00647">
    <property type="entry name" value="IBR"/>
    <property type="match status" value="2"/>
</dbReference>
<evidence type="ECO:0000256" key="2">
    <source>
        <dbReference type="ARBA" id="ARBA00012251"/>
    </source>
</evidence>
<dbReference type="EC" id="2.3.2.31" evidence="2"/>
<dbReference type="GO" id="GO:0061630">
    <property type="term" value="F:ubiquitin protein ligase activity"/>
    <property type="evidence" value="ECO:0007669"/>
    <property type="project" value="UniProtKB-EC"/>
</dbReference>
<gene>
    <name evidence="11" type="ORF">CC86DRAFT_409172</name>
</gene>
<evidence type="ECO:0000256" key="6">
    <source>
        <dbReference type="ARBA" id="ARBA00022771"/>
    </source>
</evidence>
<feature type="compositionally biased region" description="Basic and acidic residues" evidence="9">
    <location>
        <begin position="340"/>
        <end position="354"/>
    </location>
</feature>
<evidence type="ECO:0000313" key="11">
    <source>
        <dbReference type="EMBL" id="KAF2823247.1"/>
    </source>
</evidence>
<evidence type="ECO:0000256" key="5">
    <source>
        <dbReference type="ARBA" id="ARBA00022737"/>
    </source>
</evidence>
<dbReference type="CDD" id="cd20335">
    <property type="entry name" value="BRcat_RBR"/>
    <property type="match status" value="1"/>
</dbReference>
<evidence type="ECO:0000259" key="10">
    <source>
        <dbReference type="PROSITE" id="PS51873"/>
    </source>
</evidence>
<keyword evidence="4" id="KW-0479">Metal-binding</keyword>
<feature type="compositionally biased region" description="Polar residues" evidence="9">
    <location>
        <begin position="298"/>
        <end position="309"/>
    </location>
</feature>
<keyword evidence="12" id="KW-1185">Reference proteome</keyword>
<feature type="compositionally biased region" description="Basic residues" evidence="9">
    <location>
        <begin position="268"/>
        <end position="278"/>
    </location>
</feature>
<dbReference type="Pfam" id="PF01485">
    <property type="entry name" value="IBR"/>
    <property type="match status" value="1"/>
</dbReference>
<evidence type="ECO:0000313" key="12">
    <source>
        <dbReference type="Proteomes" id="UP000799424"/>
    </source>
</evidence>
<dbReference type="AlphaFoldDB" id="A0A6A6ZSF4"/>
<evidence type="ECO:0000256" key="7">
    <source>
        <dbReference type="ARBA" id="ARBA00022786"/>
    </source>
</evidence>
<dbReference type="InterPro" id="IPR013083">
    <property type="entry name" value="Znf_RING/FYVE/PHD"/>
</dbReference>
<protein>
    <recommendedName>
        <fullName evidence="2">RBR-type E3 ubiquitin transferase</fullName>
        <ecNumber evidence="2">2.3.2.31</ecNumber>
    </recommendedName>
</protein>
<dbReference type="Pfam" id="PF22191">
    <property type="entry name" value="IBR_1"/>
    <property type="match status" value="1"/>
</dbReference>
<feature type="region of interest" description="Disordered" evidence="9">
    <location>
        <begin position="164"/>
        <end position="195"/>
    </location>
</feature>
<dbReference type="PROSITE" id="PS51873">
    <property type="entry name" value="TRIAD"/>
    <property type="match status" value="1"/>
</dbReference>
<dbReference type="Gene3D" id="3.30.40.10">
    <property type="entry name" value="Zinc/RING finger domain, C3HC4 (zinc finger)"/>
    <property type="match status" value="1"/>
</dbReference>
<proteinExistence type="predicted"/>
<evidence type="ECO:0000256" key="3">
    <source>
        <dbReference type="ARBA" id="ARBA00022679"/>
    </source>
</evidence>
<dbReference type="PANTHER" id="PTHR11685">
    <property type="entry name" value="RBR FAMILY RING FINGER AND IBR DOMAIN-CONTAINING"/>
    <property type="match status" value="1"/>
</dbReference>
<keyword evidence="6" id="KW-0863">Zinc-finger</keyword>
<dbReference type="SUPFAM" id="SSF57850">
    <property type="entry name" value="RING/U-box"/>
    <property type="match status" value="3"/>
</dbReference>
<keyword evidence="8" id="KW-0862">Zinc</keyword>
<accession>A0A6A6ZSF4</accession>
<dbReference type="OrthoDB" id="1431934at2759"/>
<feature type="compositionally biased region" description="Basic and acidic residues" evidence="9">
    <location>
        <begin position="217"/>
        <end position="249"/>
    </location>
</feature>
<dbReference type="GO" id="GO:0016567">
    <property type="term" value="P:protein ubiquitination"/>
    <property type="evidence" value="ECO:0007669"/>
    <property type="project" value="InterPro"/>
</dbReference>
<name>A0A6A6ZSF4_9PLEO</name>
<sequence>MVVNKAPSIFPSELPERPHKLSLTKRLSQKLASSKTKRSQVFDISPSFPPVGYPLKVPVTNVTPHHVLTRNTLDQPSSLLTLHSDDEAISGQSNSKHRSLRTLFSSKRTDTGVIESSSLASATYHHTTVPLHPTIHRKPVASSVDNIIQDPLVERFQRLRLSQNGKLQPRSFEPAVSPPLSQTTSTSPSLPPTKDFFQAAKSTWDKIAVSGPSLPTLREERSIRRRRSDLERKPQSITRTRTDVGHPIDEGSDEEPNDVVPKRSSNPLHRRTVLHKRALSSSRDQVTALPRNTRRRSQSPSVSSGTSEGDLTPDSSEDVSYPDLSPQTVEVDEFVPSPTSERRKARFLDSEEASKVQEQLDRRLALQIQQEEEEQYQHFFYAQIQATDQSPSIYERRDTNRSRSCAGNRGNPIDLDSDDSDEVIFKGRSGGAGSYPDLMDLDDESWSCSLGGELDTMQATLDAELAQFLQEEEDRSRQTTTSTRECAVCGDSHPISELPALAECEHPPRTCADCYAGWVASQLEGSGWREAKCPDGECNIKLTYHEVQQIATPEIFVKYDTFIARAAISEDPNFRWCRACSSGQIHMSGVEGNIFTCASCNHKVCIIHENTWHEGETCEDFEYRSSGRKEADQKAQEAASLAAIGKTSKKCPGKNCVYNIEKNDGCDHMTCSKCRYEFCWICLCDYKKVRAVGNAAHARSCNYHTGRIRD</sequence>
<evidence type="ECO:0000256" key="8">
    <source>
        <dbReference type="ARBA" id="ARBA00022833"/>
    </source>
</evidence>
<feature type="region of interest" description="Disordered" evidence="9">
    <location>
        <begin position="215"/>
        <end position="354"/>
    </location>
</feature>
<organism evidence="11 12">
    <name type="scientific">Ophiobolus disseminans</name>
    <dbReference type="NCBI Taxonomy" id="1469910"/>
    <lineage>
        <taxon>Eukaryota</taxon>
        <taxon>Fungi</taxon>
        <taxon>Dikarya</taxon>
        <taxon>Ascomycota</taxon>
        <taxon>Pezizomycotina</taxon>
        <taxon>Dothideomycetes</taxon>
        <taxon>Pleosporomycetidae</taxon>
        <taxon>Pleosporales</taxon>
        <taxon>Pleosporineae</taxon>
        <taxon>Phaeosphaeriaceae</taxon>
        <taxon>Ophiobolus</taxon>
    </lineage>
</organism>
<feature type="region of interest" description="Disordered" evidence="9">
    <location>
        <begin position="395"/>
        <end position="418"/>
    </location>
</feature>
<evidence type="ECO:0000256" key="1">
    <source>
        <dbReference type="ARBA" id="ARBA00001798"/>
    </source>
</evidence>
<keyword evidence="7" id="KW-0833">Ubl conjugation pathway</keyword>
<feature type="compositionally biased region" description="Low complexity" evidence="9">
    <location>
        <begin position="178"/>
        <end position="188"/>
    </location>
</feature>
<keyword evidence="5" id="KW-0677">Repeat</keyword>
<comment type="catalytic activity">
    <reaction evidence="1">
        <text>[E2 ubiquitin-conjugating enzyme]-S-ubiquitinyl-L-cysteine + [acceptor protein]-L-lysine = [E2 ubiquitin-conjugating enzyme]-L-cysteine + [acceptor protein]-N(6)-ubiquitinyl-L-lysine.</text>
        <dbReference type="EC" id="2.3.2.31"/>
    </reaction>
</comment>
<dbReference type="CDD" id="cd20336">
    <property type="entry name" value="Rcat_RBR"/>
    <property type="match status" value="1"/>
</dbReference>
<feature type="domain" description="RING-type" evidence="10">
    <location>
        <begin position="482"/>
        <end position="710"/>
    </location>
</feature>
<dbReference type="InterPro" id="IPR002867">
    <property type="entry name" value="IBR_dom"/>
</dbReference>
<dbReference type="InterPro" id="IPR031127">
    <property type="entry name" value="E3_UB_ligase_RBR"/>
</dbReference>
<dbReference type="Gene3D" id="1.20.120.1750">
    <property type="match status" value="1"/>
</dbReference>
<evidence type="ECO:0000256" key="4">
    <source>
        <dbReference type="ARBA" id="ARBA00022723"/>
    </source>
</evidence>
<evidence type="ECO:0000256" key="9">
    <source>
        <dbReference type="SAM" id="MobiDB-lite"/>
    </source>
</evidence>
<dbReference type="Proteomes" id="UP000799424">
    <property type="component" value="Unassembled WGS sequence"/>
</dbReference>
<dbReference type="EMBL" id="MU006232">
    <property type="protein sequence ID" value="KAF2823247.1"/>
    <property type="molecule type" value="Genomic_DNA"/>
</dbReference>
<dbReference type="InterPro" id="IPR044066">
    <property type="entry name" value="TRIAD_supradom"/>
</dbReference>
<reference evidence="11" key="1">
    <citation type="journal article" date="2020" name="Stud. Mycol.">
        <title>101 Dothideomycetes genomes: a test case for predicting lifestyles and emergence of pathogens.</title>
        <authorList>
            <person name="Haridas S."/>
            <person name="Albert R."/>
            <person name="Binder M."/>
            <person name="Bloem J."/>
            <person name="Labutti K."/>
            <person name="Salamov A."/>
            <person name="Andreopoulos B."/>
            <person name="Baker S."/>
            <person name="Barry K."/>
            <person name="Bills G."/>
            <person name="Bluhm B."/>
            <person name="Cannon C."/>
            <person name="Castanera R."/>
            <person name="Culley D."/>
            <person name="Daum C."/>
            <person name="Ezra D."/>
            <person name="Gonzalez J."/>
            <person name="Henrissat B."/>
            <person name="Kuo A."/>
            <person name="Liang C."/>
            <person name="Lipzen A."/>
            <person name="Lutzoni F."/>
            <person name="Magnuson J."/>
            <person name="Mondo S."/>
            <person name="Nolan M."/>
            <person name="Ohm R."/>
            <person name="Pangilinan J."/>
            <person name="Park H.-J."/>
            <person name="Ramirez L."/>
            <person name="Alfaro M."/>
            <person name="Sun H."/>
            <person name="Tritt A."/>
            <person name="Yoshinaga Y."/>
            <person name="Zwiers L.-H."/>
            <person name="Turgeon B."/>
            <person name="Goodwin S."/>
            <person name="Spatafora J."/>
            <person name="Crous P."/>
            <person name="Grigoriev I."/>
        </authorList>
    </citation>
    <scope>NUCLEOTIDE SEQUENCE</scope>
    <source>
        <strain evidence="11">CBS 113818</strain>
    </source>
</reference>
<keyword evidence="3" id="KW-0808">Transferase</keyword>
<dbReference type="GO" id="GO:0008270">
    <property type="term" value="F:zinc ion binding"/>
    <property type="evidence" value="ECO:0007669"/>
    <property type="project" value="UniProtKB-KW"/>
</dbReference>